<keyword evidence="2" id="KW-1185">Reference proteome</keyword>
<gene>
    <name evidence="1" type="ORF">F511_42515</name>
</gene>
<accession>A0A2Z7B916</accession>
<evidence type="ECO:0000313" key="1">
    <source>
        <dbReference type="EMBL" id="KZV30670.1"/>
    </source>
</evidence>
<organism evidence="1 2">
    <name type="scientific">Dorcoceras hygrometricum</name>
    <dbReference type="NCBI Taxonomy" id="472368"/>
    <lineage>
        <taxon>Eukaryota</taxon>
        <taxon>Viridiplantae</taxon>
        <taxon>Streptophyta</taxon>
        <taxon>Embryophyta</taxon>
        <taxon>Tracheophyta</taxon>
        <taxon>Spermatophyta</taxon>
        <taxon>Magnoliopsida</taxon>
        <taxon>eudicotyledons</taxon>
        <taxon>Gunneridae</taxon>
        <taxon>Pentapetalae</taxon>
        <taxon>asterids</taxon>
        <taxon>lamiids</taxon>
        <taxon>Lamiales</taxon>
        <taxon>Gesneriaceae</taxon>
        <taxon>Didymocarpoideae</taxon>
        <taxon>Trichosporeae</taxon>
        <taxon>Loxocarpinae</taxon>
        <taxon>Dorcoceras</taxon>
    </lineage>
</organism>
<sequence>MAGTAAAPPRMVAPHRAHEHARYMRAGRAWMGASSRELSHTAARLAHGLRVAGVACRAAVRLARRRLSQPLRDVGARSALLATRLRRWRLDVGAAGRNLLEMWCDGGRTKRRCWSTLEAHWLRTMHAGRATLRAASCAAAAIFVVVAPPAGRRSGEAPAMS</sequence>
<protein>
    <submittedName>
        <fullName evidence="1">Uncharacterized protein</fullName>
    </submittedName>
</protein>
<dbReference type="Proteomes" id="UP000250235">
    <property type="component" value="Unassembled WGS sequence"/>
</dbReference>
<name>A0A2Z7B916_9LAMI</name>
<proteinExistence type="predicted"/>
<dbReference type="AlphaFoldDB" id="A0A2Z7B916"/>
<reference evidence="1 2" key="1">
    <citation type="journal article" date="2015" name="Proc. Natl. Acad. Sci. U.S.A.">
        <title>The resurrection genome of Boea hygrometrica: A blueprint for survival of dehydration.</title>
        <authorList>
            <person name="Xiao L."/>
            <person name="Yang G."/>
            <person name="Zhang L."/>
            <person name="Yang X."/>
            <person name="Zhao S."/>
            <person name="Ji Z."/>
            <person name="Zhou Q."/>
            <person name="Hu M."/>
            <person name="Wang Y."/>
            <person name="Chen M."/>
            <person name="Xu Y."/>
            <person name="Jin H."/>
            <person name="Xiao X."/>
            <person name="Hu G."/>
            <person name="Bao F."/>
            <person name="Hu Y."/>
            <person name="Wan P."/>
            <person name="Li L."/>
            <person name="Deng X."/>
            <person name="Kuang T."/>
            <person name="Xiang C."/>
            <person name="Zhu J.K."/>
            <person name="Oliver M.J."/>
            <person name="He Y."/>
        </authorList>
    </citation>
    <scope>NUCLEOTIDE SEQUENCE [LARGE SCALE GENOMIC DNA]</scope>
    <source>
        <strain evidence="2">cv. XS01</strain>
    </source>
</reference>
<dbReference type="EMBL" id="KV008011">
    <property type="protein sequence ID" value="KZV30670.1"/>
    <property type="molecule type" value="Genomic_DNA"/>
</dbReference>
<evidence type="ECO:0000313" key="2">
    <source>
        <dbReference type="Proteomes" id="UP000250235"/>
    </source>
</evidence>